<proteinExistence type="predicted"/>
<dbReference type="EMBL" id="UOGA01000292">
    <property type="protein sequence ID" value="VAX25222.1"/>
    <property type="molecule type" value="Genomic_DNA"/>
</dbReference>
<accession>A0A3B1CAL5</accession>
<gene>
    <name evidence="1" type="ORF">MNBD_NITROSPINAE04-636</name>
</gene>
<organism evidence="1">
    <name type="scientific">hydrothermal vent metagenome</name>
    <dbReference type="NCBI Taxonomy" id="652676"/>
    <lineage>
        <taxon>unclassified sequences</taxon>
        <taxon>metagenomes</taxon>
        <taxon>ecological metagenomes</taxon>
    </lineage>
</organism>
<protein>
    <submittedName>
        <fullName evidence="1">Uncharacterized protein</fullName>
    </submittedName>
</protein>
<name>A0A3B1CAL5_9ZZZZ</name>
<evidence type="ECO:0000313" key="1">
    <source>
        <dbReference type="EMBL" id="VAX25222.1"/>
    </source>
</evidence>
<sequence length="34" mass="3853">MLIVAKITYLFNARREGQTTLMLCGVFFTPQSCV</sequence>
<reference evidence="1" key="1">
    <citation type="submission" date="2018-06" db="EMBL/GenBank/DDBJ databases">
        <authorList>
            <person name="Zhirakovskaya E."/>
        </authorList>
    </citation>
    <scope>NUCLEOTIDE SEQUENCE</scope>
</reference>
<dbReference type="AlphaFoldDB" id="A0A3B1CAL5"/>